<evidence type="ECO:0000259" key="2">
    <source>
        <dbReference type="Pfam" id="PF18848"/>
    </source>
</evidence>
<evidence type="ECO:0000313" key="3">
    <source>
        <dbReference type="EMBL" id="HIW71619.1"/>
    </source>
</evidence>
<dbReference type="EMBL" id="DXGJ01000025">
    <property type="protein sequence ID" value="HIW71619.1"/>
    <property type="molecule type" value="Genomic_DNA"/>
</dbReference>
<reference evidence="3" key="1">
    <citation type="journal article" date="2021" name="PeerJ">
        <title>Extensive microbial diversity within the chicken gut microbiome revealed by metagenomics and culture.</title>
        <authorList>
            <person name="Gilroy R."/>
            <person name="Ravi A."/>
            <person name="Getino M."/>
            <person name="Pursley I."/>
            <person name="Horton D.L."/>
            <person name="Alikhan N.F."/>
            <person name="Baker D."/>
            <person name="Gharbi K."/>
            <person name="Hall N."/>
            <person name="Watson M."/>
            <person name="Adriaenssens E.M."/>
            <person name="Foster-Nyarko E."/>
            <person name="Jarju S."/>
            <person name="Secka A."/>
            <person name="Antonio M."/>
            <person name="Oren A."/>
            <person name="Chaudhuri R.R."/>
            <person name="La Ragione R."/>
            <person name="Hildebrand F."/>
            <person name="Pallen M.J."/>
        </authorList>
    </citation>
    <scope>NUCLEOTIDE SEQUENCE</scope>
    <source>
        <strain evidence="3">CHK173-259</strain>
    </source>
</reference>
<gene>
    <name evidence="3" type="ORF">H9875_03235</name>
</gene>
<comment type="caution">
    <text evidence="3">The sequence shown here is derived from an EMBL/GenBank/DDBJ whole genome shotgun (WGS) entry which is preliminary data.</text>
</comment>
<proteinExistence type="predicted"/>
<feature type="domain" description="Bacterial archaeo-eukaryotic release factor family 6" evidence="2">
    <location>
        <begin position="123"/>
        <end position="256"/>
    </location>
</feature>
<protein>
    <recommendedName>
        <fullName evidence="2">Bacterial archaeo-eukaryotic release factor family 6 domain-containing protein</fullName>
    </recommendedName>
</protein>
<organism evidence="3 4">
    <name type="scientific">Candidatus Levilactobacillus faecigallinarum</name>
    <dbReference type="NCBI Taxonomy" id="2838638"/>
    <lineage>
        <taxon>Bacteria</taxon>
        <taxon>Bacillati</taxon>
        <taxon>Bacillota</taxon>
        <taxon>Bacilli</taxon>
        <taxon>Lactobacillales</taxon>
        <taxon>Lactobacillaceae</taxon>
        <taxon>Levilactobacillus</taxon>
    </lineage>
</organism>
<evidence type="ECO:0000313" key="4">
    <source>
        <dbReference type="Proteomes" id="UP000886822"/>
    </source>
</evidence>
<feature type="region of interest" description="Disordered" evidence="1">
    <location>
        <begin position="164"/>
        <end position="189"/>
    </location>
</feature>
<dbReference type="AlphaFoldDB" id="A0A9D1QRT3"/>
<accession>A0A9D1QRT3</accession>
<dbReference type="Pfam" id="PF18848">
    <property type="entry name" value="baeRF_family6"/>
    <property type="match status" value="1"/>
</dbReference>
<dbReference type="Proteomes" id="UP000886822">
    <property type="component" value="Unassembled WGS sequence"/>
</dbReference>
<reference evidence="3" key="2">
    <citation type="submission" date="2021-04" db="EMBL/GenBank/DDBJ databases">
        <authorList>
            <person name="Gilroy R."/>
        </authorList>
    </citation>
    <scope>NUCLEOTIDE SEQUENCE</scope>
    <source>
        <strain evidence="3">CHK173-259</strain>
    </source>
</reference>
<evidence type="ECO:0000256" key="1">
    <source>
        <dbReference type="SAM" id="MobiDB-lite"/>
    </source>
</evidence>
<sequence length="380" mass="41956">MANHFDIHAALSLAQRPGPFVTITLPVTGQLAADRTQFQSLMQTAKQRLTILAPNRDWGAYQPAFAPFAHGSLTHGNARGLLIMAGATTSFHYWLHTPTQPTVAVTYQPNVLPILAARQAHGDYDVLFLKRTSFQVARVRSGQPELVDLPADAPATLETALGTETRERGRWQRSNGTDQGTHYSGTGSLDRMQAADTRNYFQVVDRYVLDNYSQPGQRPLVLVAAPQDQGNFRQWSRNRFLVADVTLNERPNLANETLAQITARIDAQWHQRAVESRRGHYDQARSANQLVTDLGLLATLTGQGQISDLWLRDDAFQAGHLDSQGNIVTLTALSRQNNLYNDLALAVCRRGGTVRVLPAADLPTDQVIVAKRLQGMPIPV</sequence>
<dbReference type="InterPro" id="IPR040628">
    <property type="entry name" value="BaeRF_family6"/>
</dbReference>
<name>A0A9D1QRT3_9LACO</name>
<feature type="compositionally biased region" description="Polar residues" evidence="1">
    <location>
        <begin position="172"/>
        <end position="187"/>
    </location>
</feature>